<feature type="region of interest" description="Disordered" evidence="1">
    <location>
        <begin position="581"/>
        <end position="601"/>
    </location>
</feature>
<evidence type="ECO:0000313" key="2">
    <source>
        <dbReference type="EMBL" id="KKA23761.1"/>
    </source>
</evidence>
<dbReference type="AlphaFoldDB" id="A0A0F4Z0Z6"/>
<proteinExistence type="predicted"/>
<evidence type="ECO:0000313" key="3">
    <source>
        <dbReference type="Proteomes" id="UP000053958"/>
    </source>
</evidence>
<dbReference type="GeneID" id="25314564"/>
<comment type="caution">
    <text evidence="2">The sequence shown here is derived from an EMBL/GenBank/DDBJ whole genome shotgun (WGS) entry which is preliminary data.</text>
</comment>
<dbReference type="RefSeq" id="XP_013330373.1">
    <property type="nucleotide sequence ID" value="XM_013474919.1"/>
</dbReference>
<name>A0A0F4Z0Z6_RASE3</name>
<accession>A0A0F4Z0Z6</accession>
<gene>
    <name evidence="2" type="ORF">T310_2213</name>
</gene>
<reference evidence="2 3" key="1">
    <citation type="submission" date="2015-04" db="EMBL/GenBank/DDBJ databases">
        <authorList>
            <person name="Heijne W.H."/>
            <person name="Fedorova N.D."/>
            <person name="Nierman W.C."/>
            <person name="Vollebregt A.W."/>
            <person name="Zhao Z."/>
            <person name="Wu L."/>
            <person name="Kumar M."/>
            <person name="Stam H."/>
            <person name="van den Berg M.A."/>
            <person name="Pel H.J."/>
        </authorList>
    </citation>
    <scope>NUCLEOTIDE SEQUENCE [LARGE SCALE GENOMIC DNA]</scope>
    <source>
        <strain evidence="2 3">CBS 393.64</strain>
    </source>
</reference>
<evidence type="ECO:0000256" key="1">
    <source>
        <dbReference type="SAM" id="MobiDB-lite"/>
    </source>
</evidence>
<keyword evidence="3" id="KW-1185">Reference proteome</keyword>
<dbReference type="OrthoDB" id="5304511at2759"/>
<dbReference type="STRING" id="1408163.A0A0F4Z0Z6"/>
<sequence>MGSPGLHSLPTEVILILLQSLSSSKDLHALIRASAPCYRTFNTYQSSVFAAVLQNAIHPEAQLDAMMVLEAVRIKNSMKRCSEFIEVRKDILDYLKKYPSREPVSSLREIAKSDHKQLQELFRLYSSIEGFISDYCDRALRYLNTVRPPSTVTGSTSATLSPTELGRLQRAFFRFETFANIFQIFSLLSCPWASDWLRADAEPPSEFLKMFSPWEQEELACVTQYVVTLVGEIFDKVEDEFVHAVEEAVATRRHQDGDDNGHDNEDEIHVLMLLDLQCMRFFKASYKQRYRVDHIDFVISRGLVFVKKLLSLEPLPLRQEVLKSAHDREQFIGNLQVTLACVSNNTRRGISSQQHVPGDSDATSFPAHAEADSLTDCNLGWLWAFDYNLVTVDRDANYDLRDQGYVFWDRERFPEGGSLRSSRSPGGADDFHFPFGGRSSQSSSVEERLMHLEHVPQKVFEESVPFYAERMRRILERLTMPIQLSLQGGEPSHGWDLQPFAETERNTSRMYVFNLYLKRFRIALKWRESDGTNNSSTILYYHCLFSYPVTPPSRWTNLDNGNGSFSRHTLLALSPRQTLRNNEKPRPIRKPHPAAPSLCSMTDPLSEPTNRLIKTDVVALLNHGEHEREVYARHSMDAQQDAINRILDGVESIQDVDRNIIVELRGVMAGTMPIEKFLVTPAEFASWKLQHELGGIEYNSELQRLIVKAPDGDVHGAAVDVITHDCFSEIAKKLEAKCRGRHFLVEYNKGIPLTGSHEDSEKASDGQVKETSAKRPFIVLEVAFSQSKEHLLRAVKKWLYGTDNVTKVVIAIDIKERGQKREHSWDLSDHQIRERKTDDLADHIAQWHRNHGDHLLGIFTAQMFFCTKETCPSDCKELCNPLWTYEFSLSGPIQHGKFAETFPNCPFLSEDYRHLKIQGIEVELPFARLETEFVKRLKSYEIARSLSQAIGAKKRSYA</sequence>
<organism evidence="2 3">
    <name type="scientific">Rasamsonia emersonii (strain ATCC 16479 / CBS 393.64 / IMI 116815)</name>
    <dbReference type="NCBI Taxonomy" id="1408163"/>
    <lineage>
        <taxon>Eukaryota</taxon>
        <taxon>Fungi</taxon>
        <taxon>Dikarya</taxon>
        <taxon>Ascomycota</taxon>
        <taxon>Pezizomycotina</taxon>
        <taxon>Eurotiomycetes</taxon>
        <taxon>Eurotiomycetidae</taxon>
        <taxon>Eurotiales</taxon>
        <taxon>Trichocomaceae</taxon>
        <taxon>Rasamsonia</taxon>
    </lineage>
</organism>
<dbReference type="Proteomes" id="UP000053958">
    <property type="component" value="Unassembled WGS sequence"/>
</dbReference>
<protein>
    <submittedName>
        <fullName evidence="2">Uncharacterized protein</fullName>
    </submittedName>
</protein>
<dbReference type="EMBL" id="LASV01000087">
    <property type="protein sequence ID" value="KKA23761.1"/>
    <property type="molecule type" value="Genomic_DNA"/>
</dbReference>